<accession>A0A9N9NAK5</accession>
<proteinExistence type="predicted"/>
<gene>
    <name evidence="1" type="ORF">DERYTH_LOCUS14042</name>
</gene>
<evidence type="ECO:0000313" key="1">
    <source>
        <dbReference type="EMBL" id="CAG8717372.1"/>
    </source>
</evidence>
<dbReference type="AlphaFoldDB" id="A0A9N9NAK5"/>
<name>A0A9N9NAK5_9GLOM</name>
<comment type="caution">
    <text evidence="1">The sequence shown here is derived from an EMBL/GenBank/DDBJ whole genome shotgun (WGS) entry which is preliminary data.</text>
</comment>
<evidence type="ECO:0000313" key="2">
    <source>
        <dbReference type="Proteomes" id="UP000789405"/>
    </source>
</evidence>
<dbReference type="Proteomes" id="UP000789405">
    <property type="component" value="Unassembled WGS sequence"/>
</dbReference>
<protein>
    <submittedName>
        <fullName evidence="1">3822_t:CDS:1</fullName>
    </submittedName>
</protein>
<keyword evidence="2" id="KW-1185">Reference proteome</keyword>
<dbReference type="EMBL" id="CAJVPY010010284">
    <property type="protein sequence ID" value="CAG8717372.1"/>
    <property type="molecule type" value="Genomic_DNA"/>
</dbReference>
<feature type="non-terminal residue" evidence="1">
    <location>
        <position position="1"/>
    </location>
</feature>
<reference evidence="1" key="1">
    <citation type="submission" date="2021-06" db="EMBL/GenBank/DDBJ databases">
        <authorList>
            <person name="Kallberg Y."/>
            <person name="Tangrot J."/>
            <person name="Rosling A."/>
        </authorList>
    </citation>
    <scope>NUCLEOTIDE SEQUENCE</scope>
    <source>
        <strain evidence="1">MA453B</strain>
    </source>
</reference>
<sequence length="60" mass="6698">IKMNLSNSNDFITATQMYRENNDCFNASFTSSTSVDSIDSSDGILDNNYICENESETSDK</sequence>
<organism evidence="1 2">
    <name type="scientific">Dentiscutata erythropus</name>
    <dbReference type="NCBI Taxonomy" id="1348616"/>
    <lineage>
        <taxon>Eukaryota</taxon>
        <taxon>Fungi</taxon>
        <taxon>Fungi incertae sedis</taxon>
        <taxon>Mucoromycota</taxon>
        <taxon>Glomeromycotina</taxon>
        <taxon>Glomeromycetes</taxon>
        <taxon>Diversisporales</taxon>
        <taxon>Gigasporaceae</taxon>
        <taxon>Dentiscutata</taxon>
    </lineage>
</organism>